<gene>
    <name evidence="1" type="ORF">FC49_GL000660</name>
</gene>
<dbReference type="PATRIC" id="fig|1423779.3.peg.670"/>
<protein>
    <submittedName>
        <fullName evidence="1">Uncharacterized protein</fullName>
    </submittedName>
</protein>
<accession>A0A0R1WGW3</accession>
<name>A0A0R1WGW3_9LACO</name>
<dbReference type="EMBL" id="AZGE01000019">
    <property type="protein sequence ID" value="KRM14891.1"/>
    <property type="molecule type" value="Genomic_DNA"/>
</dbReference>
<dbReference type="InterPro" id="IPR059218">
    <property type="entry name" value="LBP_cg2779-like"/>
</dbReference>
<evidence type="ECO:0000313" key="1">
    <source>
        <dbReference type="EMBL" id="KRM14891.1"/>
    </source>
</evidence>
<dbReference type="AlphaFoldDB" id="A0A0R1WGW3"/>
<reference evidence="1 2" key="1">
    <citation type="journal article" date="2015" name="Genome Announc.">
        <title>Expanding the biotechnology potential of lactobacilli through comparative genomics of 213 strains and associated genera.</title>
        <authorList>
            <person name="Sun Z."/>
            <person name="Harris H.M."/>
            <person name="McCann A."/>
            <person name="Guo C."/>
            <person name="Argimon S."/>
            <person name="Zhang W."/>
            <person name="Yang X."/>
            <person name="Jeffery I.B."/>
            <person name="Cooney J.C."/>
            <person name="Kagawa T.F."/>
            <person name="Liu W."/>
            <person name="Song Y."/>
            <person name="Salvetti E."/>
            <person name="Wrobel A."/>
            <person name="Rasinkangas P."/>
            <person name="Parkhill J."/>
            <person name="Rea M.C."/>
            <person name="O'Sullivan O."/>
            <person name="Ritari J."/>
            <person name="Douillard F.P."/>
            <person name="Paul Ross R."/>
            <person name="Yang R."/>
            <person name="Briner A.E."/>
            <person name="Felis G.E."/>
            <person name="de Vos W.M."/>
            <person name="Barrangou R."/>
            <person name="Klaenhammer T.R."/>
            <person name="Caufield P.W."/>
            <person name="Cui Y."/>
            <person name="Zhang H."/>
            <person name="O'Toole P.W."/>
        </authorList>
    </citation>
    <scope>NUCLEOTIDE SEQUENCE [LARGE SCALE GENOMIC DNA]</scope>
    <source>
        <strain evidence="1 2">DSM 4864</strain>
    </source>
</reference>
<comment type="caution">
    <text evidence="1">The sequence shown here is derived from an EMBL/GenBank/DDBJ whole genome shotgun (WGS) entry which is preliminary data.</text>
</comment>
<organism evidence="1 2">
    <name type="scientific">Limosilactobacillus oris DSM 4864</name>
    <dbReference type="NCBI Taxonomy" id="1423779"/>
    <lineage>
        <taxon>Bacteria</taxon>
        <taxon>Bacillati</taxon>
        <taxon>Bacillota</taxon>
        <taxon>Bacilli</taxon>
        <taxon>Lactobacillales</taxon>
        <taxon>Lactobacillaceae</taxon>
        <taxon>Limosilactobacillus</taxon>
    </lineage>
</organism>
<dbReference type="NCBIfam" id="NF040507">
    <property type="entry name" value="LBP_cg2779_fam"/>
    <property type="match status" value="1"/>
</dbReference>
<dbReference type="Proteomes" id="UP000050973">
    <property type="component" value="Unassembled WGS sequence"/>
</dbReference>
<sequence>MTTWSNKEENDFMDNLSELAQELIKFEHDNDLNDNEVAFGSHLSVERIHDIKSSNSAATSEEAELLQRFMQSK</sequence>
<evidence type="ECO:0000313" key="2">
    <source>
        <dbReference type="Proteomes" id="UP000050973"/>
    </source>
</evidence>
<proteinExistence type="predicted"/>